<evidence type="ECO:0000313" key="3">
    <source>
        <dbReference type="Proteomes" id="UP000266506"/>
    </source>
</evidence>
<dbReference type="Pfam" id="PF02579">
    <property type="entry name" value="Nitro_FeMo-Co"/>
    <property type="match status" value="1"/>
</dbReference>
<proteinExistence type="predicted"/>
<dbReference type="InterPro" id="IPR003731">
    <property type="entry name" value="Di-Nase_FeMo-co_biosynth"/>
</dbReference>
<comment type="caution">
    <text evidence="2">The sequence shown here is derived from an EMBL/GenBank/DDBJ whole genome shotgun (WGS) entry which is preliminary data.</text>
</comment>
<dbReference type="AlphaFoldDB" id="A0A397S6N3"/>
<reference evidence="2 3" key="1">
    <citation type="submission" date="2018-08" db="EMBL/GenBank/DDBJ databases">
        <title>Genomic Encyclopedia of Archaeal and Bacterial Type Strains, Phase II (KMG-II): from individual species to whole genera.</title>
        <authorList>
            <person name="Goeker M."/>
        </authorList>
    </citation>
    <scope>NUCLEOTIDE SEQUENCE [LARGE SCALE GENOMIC DNA]</scope>
    <source>
        <strain evidence="2 3">ATCC 27112</strain>
    </source>
</reference>
<dbReference type="OrthoDB" id="280278at2"/>
<dbReference type="InterPro" id="IPR033913">
    <property type="entry name" value="MTH1175_dom"/>
</dbReference>
<dbReference type="PANTHER" id="PTHR42983:SF1">
    <property type="entry name" value="IRON-MOLYBDENUM PROTEIN"/>
    <property type="match status" value="1"/>
</dbReference>
<dbReference type="InterPro" id="IPR036105">
    <property type="entry name" value="DiNase_FeMo-co_biosyn_sf"/>
</dbReference>
<dbReference type="SUPFAM" id="SSF53146">
    <property type="entry name" value="Nitrogenase accessory factor-like"/>
    <property type="match status" value="1"/>
</dbReference>
<dbReference type="InParanoid" id="A0A397S6N3"/>
<feature type="domain" description="Dinitrogenase iron-molybdenum cofactor biosynthesis" evidence="1">
    <location>
        <begin position="9"/>
        <end position="96"/>
    </location>
</feature>
<dbReference type="Gene3D" id="3.30.420.130">
    <property type="entry name" value="Dinitrogenase iron-molybdenum cofactor biosynthesis domain"/>
    <property type="match status" value="1"/>
</dbReference>
<evidence type="ECO:0000259" key="1">
    <source>
        <dbReference type="Pfam" id="PF02579"/>
    </source>
</evidence>
<organism evidence="2 3">
    <name type="scientific">Anaeroplasma bactoclasticum</name>
    <dbReference type="NCBI Taxonomy" id="2088"/>
    <lineage>
        <taxon>Bacteria</taxon>
        <taxon>Bacillati</taxon>
        <taxon>Mycoplasmatota</taxon>
        <taxon>Mollicutes</taxon>
        <taxon>Anaeroplasmatales</taxon>
        <taxon>Anaeroplasmataceae</taxon>
        <taxon>Anaeroplasma</taxon>
    </lineage>
</organism>
<protein>
    <submittedName>
        <fullName evidence="2">Putative Fe-Mo cluster-binding NifX family protein</fullName>
    </submittedName>
</protein>
<evidence type="ECO:0000313" key="2">
    <source>
        <dbReference type="EMBL" id="RIA78391.1"/>
    </source>
</evidence>
<dbReference type="PANTHER" id="PTHR42983">
    <property type="entry name" value="DINITROGENASE IRON-MOLYBDENUM COFACTOR PROTEIN-RELATED"/>
    <property type="match status" value="1"/>
</dbReference>
<gene>
    <name evidence="2" type="ORF">EI71_00343</name>
</gene>
<name>A0A397S6N3_9MOLU</name>
<dbReference type="Proteomes" id="UP000266506">
    <property type="component" value="Unassembled WGS sequence"/>
</dbReference>
<sequence>MRIAVPYDRGRIDPHFGHCASMVVFDTDDEKILGKMTIPCQGSGHEYMTSLLKKLKVEVVICGNMGKPAIQRLREANIRIYMGLSGSPENSIIAFLEGSLESFNTAKLDLSLMEDDCNCGH</sequence>
<dbReference type="CDD" id="cd00851">
    <property type="entry name" value="MTH1175"/>
    <property type="match status" value="1"/>
</dbReference>
<dbReference type="RefSeq" id="WP_119015512.1">
    <property type="nucleotide sequence ID" value="NZ_QXEV01000002.1"/>
</dbReference>
<dbReference type="EMBL" id="QXEV01000002">
    <property type="protein sequence ID" value="RIA78391.1"/>
    <property type="molecule type" value="Genomic_DNA"/>
</dbReference>
<accession>A0A397S6N3</accession>
<keyword evidence="3" id="KW-1185">Reference proteome</keyword>